<proteinExistence type="predicted"/>
<evidence type="ECO:0000313" key="2">
    <source>
        <dbReference type="EMBL" id="QDU22408.1"/>
    </source>
</evidence>
<gene>
    <name evidence="2" type="ORF">ETAA1_43880</name>
</gene>
<evidence type="ECO:0000313" key="3">
    <source>
        <dbReference type="Proteomes" id="UP000319576"/>
    </source>
</evidence>
<dbReference type="EMBL" id="CP036273">
    <property type="protein sequence ID" value="QDU22408.1"/>
    <property type="molecule type" value="Genomic_DNA"/>
</dbReference>
<evidence type="ECO:0000256" key="1">
    <source>
        <dbReference type="SAM" id="Phobius"/>
    </source>
</evidence>
<keyword evidence="2" id="KW-0804">Transcription</keyword>
<dbReference type="GO" id="GO:0000428">
    <property type="term" value="C:DNA-directed RNA polymerase complex"/>
    <property type="evidence" value="ECO:0007669"/>
    <property type="project" value="UniProtKB-KW"/>
</dbReference>
<feature type="transmembrane region" description="Helical" evidence="1">
    <location>
        <begin position="351"/>
        <end position="372"/>
    </location>
</feature>
<protein>
    <submittedName>
        <fullName evidence="2">DNA-directed RNA polymerase subunit P</fullName>
    </submittedName>
</protein>
<dbReference type="Gene3D" id="2.20.28.30">
    <property type="entry name" value="RNA polymerase ii, chain L"/>
    <property type="match status" value="1"/>
</dbReference>
<reference evidence="2 3" key="1">
    <citation type="submission" date="2019-02" db="EMBL/GenBank/DDBJ databases">
        <title>Deep-cultivation of Planctomycetes and their phenomic and genomic characterization uncovers novel biology.</title>
        <authorList>
            <person name="Wiegand S."/>
            <person name="Jogler M."/>
            <person name="Boedeker C."/>
            <person name="Pinto D."/>
            <person name="Vollmers J."/>
            <person name="Rivas-Marin E."/>
            <person name="Kohn T."/>
            <person name="Peeters S.H."/>
            <person name="Heuer A."/>
            <person name="Rast P."/>
            <person name="Oberbeckmann S."/>
            <person name="Bunk B."/>
            <person name="Jeske O."/>
            <person name="Meyerdierks A."/>
            <person name="Storesund J.E."/>
            <person name="Kallscheuer N."/>
            <person name="Luecker S."/>
            <person name="Lage O.M."/>
            <person name="Pohl T."/>
            <person name="Merkel B.J."/>
            <person name="Hornburger P."/>
            <person name="Mueller R.-W."/>
            <person name="Bruemmer F."/>
            <person name="Labrenz M."/>
            <person name="Spormann A.M."/>
            <person name="Op den Camp H."/>
            <person name="Overmann J."/>
            <person name="Amann R."/>
            <person name="Jetten M.S.M."/>
            <person name="Mascher T."/>
            <person name="Medema M.H."/>
            <person name="Devos D.P."/>
            <person name="Kaster A.-K."/>
            <person name="Ovreas L."/>
            <person name="Rohde M."/>
            <person name="Galperin M.Y."/>
            <person name="Jogler C."/>
        </authorList>
    </citation>
    <scope>NUCLEOTIDE SEQUENCE [LARGE SCALE GENOMIC DNA]</scope>
    <source>
        <strain evidence="2 3">ETA_A1</strain>
    </source>
</reference>
<keyword evidence="1" id="KW-1133">Transmembrane helix</keyword>
<dbReference type="PANTHER" id="PTHR37826">
    <property type="entry name" value="FLOTILLIN BAND_7_5 DOMAIN PROTEIN"/>
    <property type="match status" value="1"/>
</dbReference>
<dbReference type="RefSeq" id="WP_145242115.1">
    <property type="nucleotide sequence ID" value="NZ_CP036273.1"/>
</dbReference>
<dbReference type="PANTHER" id="PTHR37826:SF3">
    <property type="entry name" value="J DOMAIN-CONTAINING PROTEIN"/>
    <property type="match status" value="1"/>
</dbReference>
<dbReference type="Proteomes" id="UP000319576">
    <property type="component" value="Chromosome"/>
</dbReference>
<dbReference type="AlphaFoldDB" id="A0A517XY61"/>
<keyword evidence="1" id="KW-0472">Membrane</keyword>
<accession>A0A517XY61</accession>
<organism evidence="2 3">
    <name type="scientific">Urbifossiella limnaea</name>
    <dbReference type="NCBI Taxonomy" id="2528023"/>
    <lineage>
        <taxon>Bacteria</taxon>
        <taxon>Pseudomonadati</taxon>
        <taxon>Planctomycetota</taxon>
        <taxon>Planctomycetia</taxon>
        <taxon>Gemmatales</taxon>
        <taxon>Gemmataceae</taxon>
        <taxon>Urbifossiella</taxon>
    </lineage>
</organism>
<sequence>MSTPTQGKLFPCSQCGAKVAFDPATRSLKCPYCGHTTAVPDPADDAAAAVVERDFDAYLGRAEGGDGGVIAGHTSQTRCTGCGATVLLEDKVVTKECPFCGTHLENKPERATGMIPPESLVPFAVDLRGAREAFTGWLGNLWFAPSELKTVANLGQLSGVYVPYWTYDAMTYTAYRGERGDNYQDTETYTDRDAQGNTVTKTRTVTRVRWWPASGRVEHFFDDVLVCGSKSVPPHLIASLEPWDLENLEPFRPEFLGGFNTERYAVGLREGYAEAKQLMAPTIDTLVRRDIGGDHQRVAWKRTDYAAVTFKHLLLPVWVAHYRYHETLYQILVNGRTGQVSGDRPWSAWKILGVVLAVLLLVGVIALVMAVSSGKARGAEPRVAAATVARSQPVAASRLGPIAEAAAGSNQLFYESVTCFRGSTPLGRKQ</sequence>
<dbReference type="KEGG" id="uli:ETAA1_43880"/>
<keyword evidence="2" id="KW-0240">DNA-directed RNA polymerase</keyword>
<keyword evidence="3" id="KW-1185">Reference proteome</keyword>
<keyword evidence="1" id="KW-0812">Transmembrane</keyword>
<dbReference type="OrthoDB" id="3182597at2"/>
<name>A0A517XY61_9BACT</name>